<organism evidence="2 3">
    <name type="scientific">Chloebia gouldiae</name>
    <name type="common">Gouldian finch</name>
    <name type="synonym">Erythrura gouldiae</name>
    <dbReference type="NCBI Taxonomy" id="44316"/>
    <lineage>
        <taxon>Eukaryota</taxon>
        <taxon>Metazoa</taxon>
        <taxon>Chordata</taxon>
        <taxon>Craniata</taxon>
        <taxon>Vertebrata</taxon>
        <taxon>Euteleostomi</taxon>
        <taxon>Archelosauria</taxon>
        <taxon>Archosauria</taxon>
        <taxon>Dinosauria</taxon>
        <taxon>Saurischia</taxon>
        <taxon>Theropoda</taxon>
        <taxon>Coelurosauria</taxon>
        <taxon>Aves</taxon>
        <taxon>Neognathae</taxon>
        <taxon>Neoaves</taxon>
        <taxon>Telluraves</taxon>
        <taxon>Australaves</taxon>
        <taxon>Passeriformes</taxon>
        <taxon>Passeroidea</taxon>
        <taxon>Passeridae</taxon>
        <taxon>Chloebia</taxon>
    </lineage>
</organism>
<feature type="region of interest" description="Disordered" evidence="1">
    <location>
        <begin position="1"/>
        <end position="47"/>
    </location>
</feature>
<dbReference type="AlphaFoldDB" id="A0A3L8S6C0"/>
<feature type="compositionally biased region" description="Basic and acidic residues" evidence="1">
    <location>
        <begin position="14"/>
        <end position="25"/>
    </location>
</feature>
<protein>
    <submittedName>
        <fullName evidence="2">Uncharacterized protein</fullName>
    </submittedName>
</protein>
<proteinExistence type="predicted"/>
<accession>A0A3L8S6C0</accession>
<evidence type="ECO:0000313" key="3">
    <source>
        <dbReference type="Proteomes" id="UP000276834"/>
    </source>
</evidence>
<comment type="caution">
    <text evidence="2">The sequence shown here is derived from an EMBL/GenBank/DDBJ whole genome shotgun (WGS) entry which is preliminary data.</text>
</comment>
<dbReference type="Proteomes" id="UP000276834">
    <property type="component" value="Unassembled WGS sequence"/>
</dbReference>
<sequence length="75" mass="8093">MGDVTCTKAGPFTKRMENRAGKEDPTPGVQLDPASAHQRPPECPVDLQPESAEALTPISLTFVGSVDWKLKPSFL</sequence>
<evidence type="ECO:0000256" key="1">
    <source>
        <dbReference type="SAM" id="MobiDB-lite"/>
    </source>
</evidence>
<gene>
    <name evidence="2" type="ORF">DV515_00011527</name>
</gene>
<name>A0A3L8S6C0_CHLGU</name>
<evidence type="ECO:0000313" key="2">
    <source>
        <dbReference type="EMBL" id="RLV97704.1"/>
    </source>
</evidence>
<reference evidence="2 3" key="1">
    <citation type="journal article" date="2018" name="Proc. R. Soc. B">
        <title>A non-coding region near Follistatin controls head colour polymorphism in the Gouldian finch.</title>
        <authorList>
            <person name="Toomey M.B."/>
            <person name="Marques C.I."/>
            <person name="Andrade P."/>
            <person name="Araujo P.M."/>
            <person name="Sabatino S."/>
            <person name="Gazda M.A."/>
            <person name="Afonso S."/>
            <person name="Lopes R.J."/>
            <person name="Corbo J.C."/>
            <person name="Carneiro M."/>
        </authorList>
    </citation>
    <scope>NUCLEOTIDE SEQUENCE [LARGE SCALE GENOMIC DNA]</scope>
    <source>
        <strain evidence="2">Red01</strain>
        <tissue evidence="2">Muscle</tissue>
    </source>
</reference>
<dbReference type="EMBL" id="QUSF01000053">
    <property type="protein sequence ID" value="RLV97704.1"/>
    <property type="molecule type" value="Genomic_DNA"/>
</dbReference>
<keyword evidence="3" id="KW-1185">Reference proteome</keyword>